<proteinExistence type="predicted"/>
<keyword evidence="6" id="KW-0234">DNA repair</keyword>
<keyword evidence="5" id="KW-0378">Hydrolase</keyword>
<organism evidence="7 8">
    <name type="scientific">Stutzerimonas stutzeri</name>
    <name type="common">Pseudomonas stutzeri</name>
    <dbReference type="NCBI Taxonomy" id="316"/>
    <lineage>
        <taxon>Bacteria</taxon>
        <taxon>Pseudomonadati</taxon>
        <taxon>Pseudomonadota</taxon>
        <taxon>Gammaproteobacteria</taxon>
        <taxon>Pseudomonadales</taxon>
        <taxon>Pseudomonadaceae</taxon>
        <taxon>Stutzerimonas</taxon>
    </lineage>
</organism>
<sequence length="341" mass="39398">MYKIGFACMYRHPGHSESLKELEAIERAFNPRSTTLRWLNSVSQDAARAKLNGIIEHNLAAQLRLLEYVETLPPPLRMLRLSSDLLPFYSHPEAADFYRQAEVQAATEKGFALIGERARAAGIRLSLHPGQYCVLGSDKPQVVENSLAEFEYHADMIRMMGFGRQFQDFKCNVHIAGRLGGEGIRTIWPRLSTEARNCITFENEEKTYGVDDCLQLADLAPVVLDIHHCWINEDRYIDPQDPRVARIIDSWHGVRPAMHYSQPPESLIELGFNVDEKLEIPALLEKVSKRDLYSHSKRMWNRWTNLYAREFLDRFDMMFEAKDKNLATLDYYRGYLETAKV</sequence>
<gene>
    <name evidence="7" type="ORF">A9A72_121466</name>
</gene>
<dbReference type="SUPFAM" id="SSF51658">
    <property type="entry name" value="Xylose isomerase-like"/>
    <property type="match status" value="1"/>
</dbReference>
<dbReference type="GO" id="GO:0009411">
    <property type="term" value="P:response to UV"/>
    <property type="evidence" value="ECO:0007669"/>
    <property type="project" value="InterPro"/>
</dbReference>
<reference evidence="7 8" key="1">
    <citation type="submission" date="2019-07" db="EMBL/GenBank/DDBJ databases">
        <title>Deep subsurface shale carbon reservoir microbial communities from Ohio and West Virginia, USA.</title>
        <authorList>
            <person name="Wrighton K."/>
        </authorList>
    </citation>
    <scope>NUCLEOTIDE SEQUENCE [LARGE SCALE GENOMIC DNA]</scope>
    <source>
        <strain evidence="7 8">NP_8Ht</strain>
    </source>
</reference>
<accession>A0A5S5BHK5</accession>
<evidence type="ECO:0000256" key="4">
    <source>
        <dbReference type="ARBA" id="ARBA00022769"/>
    </source>
</evidence>
<keyword evidence="4" id="KW-0228">DNA excision</keyword>
<comment type="caution">
    <text evidence="7">The sequence shown here is derived from an EMBL/GenBank/DDBJ whole genome shotgun (WGS) entry which is preliminary data.</text>
</comment>
<keyword evidence="3" id="KW-0227">DNA damage</keyword>
<dbReference type="GO" id="GO:0004519">
    <property type="term" value="F:endonuclease activity"/>
    <property type="evidence" value="ECO:0007669"/>
    <property type="project" value="UniProtKB-KW"/>
</dbReference>
<dbReference type="OrthoDB" id="9782576at2"/>
<evidence type="ECO:0000313" key="8">
    <source>
        <dbReference type="Proteomes" id="UP000324282"/>
    </source>
</evidence>
<dbReference type="InterPro" id="IPR004601">
    <property type="entry name" value="UvdE"/>
</dbReference>
<dbReference type="Gene3D" id="3.20.20.150">
    <property type="entry name" value="Divalent-metal-dependent TIM barrel enzymes"/>
    <property type="match status" value="1"/>
</dbReference>
<evidence type="ECO:0000256" key="3">
    <source>
        <dbReference type="ARBA" id="ARBA00022763"/>
    </source>
</evidence>
<evidence type="ECO:0000256" key="5">
    <source>
        <dbReference type="ARBA" id="ARBA00022801"/>
    </source>
</evidence>
<protein>
    <submittedName>
        <fullName evidence="7">UV-damage endonuclease</fullName>
    </submittedName>
</protein>
<keyword evidence="1" id="KW-0540">Nuclease</keyword>
<dbReference type="RefSeq" id="WP_148924341.1">
    <property type="nucleotide sequence ID" value="NZ_VNHQ01000011.1"/>
</dbReference>
<dbReference type="Pfam" id="PF03851">
    <property type="entry name" value="UvdE"/>
    <property type="match status" value="1"/>
</dbReference>
<keyword evidence="2 7" id="KW-0255">Endonuclease</keyword>
<dbReference type="Proteomes" id="UP000324282">
    <property type="component" value="Unassembled WGS sequence"/>
</dbReference>
<dbReference type="EMBL" id="VNHQ01000011">
    <property type="protein sequence ID" value="TYP66464.1"/>
    <property type="molecule type" value="Genomic_DNA"/>
</dbReference>
<name>A0A5S5BHK5_STUST</name>
<evidence type="ECO:0000256" key="1">
    <source>
        <dbReference type="ARBA" id="ARBA00022722"/>
    </source>
</evidence>
<dbReference type="AlphaFoldDB" id="A0A5S5BHK5"/>
<evidence type="ECO:0000256" key="6">
    <source>
        <dbReference type="ARBA" id="ARBA00023204"/>
    </source>
</evidence>
<evidence type="ECO:0000256" key="2">
    <source>
        <dbReference type="ARBA" id="ARBA00022759"/>
    </source>
</evidence>
<dbReference type="GO" id="GO:0016787">
    <property type="term" value="F:hydrolase activity"/>
    <property type="evidence" value="ECO:0007669"/>
    <property type="project" value="UniProtKB-KW"/>
</dbReference>
<evidence type="ECO:0000313" key="7">
    <source>
        <dbReference type="EMBL" id="TYP66464.1"/>
    </source>
</evidence>
<dbReference type="GO" id="GO:0006289">
    <property type="term" value="P:nucleotide-excision repair"/>
    <property type="evidence" value="ECO:0007669"/>
    <property type="project" value="InterPro"/>
</dbReference>
<dbReference type="PANTHER" id="PTHR31290:SF5">
    <property type="entry name" value="UV-DAMAGE ENDONUCLEASE"/>
    <property type="match status" value="1"/>
</dbReference>
<dbReference type="PANTHER" id="PTHR31290">
    <property type="entry name" value="UV-DAMAGE ENDONUCLEASE"/>
    <property type="match status" value="1"/>
</dbReference>
<dbReference type="InterPro" id="IPR036237">
    <property type="entry name" value="Xyl_isomerase-like_sf"/>
</dbReference>